<reference evidence="2 3" key="1">
    <citation type="submission" date="2023-04" db="EMBL/GenBank/DDBJ databases">
        <title>Complete genome sequence of Alisedimentitalea scapharcae.</title>
        <authorList>
            <person name="Rong J.-C."/>
            <person name="Yi M.-L."/>
            <person name="Zhao Q."/>
        </authorList>
    </citation>
    <scope>NUCLEOTIDE SEQUENCE [LARGE SCALE GENOMIC DNA]</scope>
    <source>
        <strain evidence="2 3">KCTC 42119</strain>
    </source>
</reference>
<dbReference type="InterPro" id="IPR018913">
    <property type="entry name" value="BppU_N"/>
</dbReference>
<protein>
    <recommendedName>
        <fullName evidence="1">BppU N-terminal domain-containing protein</fullName>
    </recommendedName>
</protein>
<proteinExistence type="predicted"/>
<dbReference type="Proteomes" id="UP001623232">
    <property type="component" value="Chromosome"/>
</dbReference>
<name>A0ABZ2XSH5_9RHOB</name>
<keyword evidence="3" id="KW-1185">Reference proteome</keyword>
<evidence type="ECO:0000259" key="1">
    <source>
        <dbReference type="Pfam" id="PF10651"/>
    </source>
</evidence>
<accession>A0ABZ2XSH5</accession>
<sequence length="100" mass="9989">MTSIYGTDSLTIEVPVTESGNAYDLTGCSIAAVCKNGASAPIAGTTQITNAAGGVFTVTYAAGTFQGAAGTYDLQCRVTNGAEVQTVLATTFTVIAAITV</sequence>
<feature type="domain" description="BppU N-terminal" evidence="1">
    <location>
        <begin position="8"/>
        <end position="96"/>
    </location>
</feature>
<dbReference type="Pfam" id="PF10651">
    <property type="entry name" value="BppU_N"/>
    <property type="match status" value="1"/>
</dbReference>
<dbReference type="RefSeq" id="WP_406646886.1">
    <property type="nucleotide sequence ID" value="NZ_CP123584.1"/>
</dbReference>
<evidence type="ECO:0000313" key="2">
    <source>
        <dbReference type="EMBL" id="WZK89035.1"/>
    </source>
</evidence>
<dbReference type="Gene3D" id="2.60.40.3350">
    <property type="match status" value="1"/>
</dbReference>
<evidence type="ECO:0000313" key="3">
    <source>
        <dbReference type="Proteomes" id="UP001623232"/>
    </source>
</evidence>
<gene>
    <name evidence="2" type="ORF">QEZ52_00355</name>
</gene>
<organism evidence="2 3">
    <name type="scientific">Aliisedimentitalea scapharcae</name>
    <dbReference type="NCBI Taxonomy" id="1524259"/>
    <lineage>
        <taxon>Bacteria</taxon>
        <taxon>Pseudomonadati</taxon>
        <taxon>Pseudomonadota</taxon>
        <taxon>Alphaproteobacteria</taxon>
        <taxon>Rhodobacterales</taxon>
        <taxon>Roseobacteraceae</taxon>
        <taxon>Aliisedimentitalea</taxon>
    </lineage>
</organism>
<dbReference type="EMBL" id="CP123584">
    <property type="protein sequence ID" value="WZK89035.1"/>
    <property type="molecule type" value="Genomic_DNA"/>
</dbReference>